<gene>
    <name evidence="1" type="ORF">GCM10010918_10700</name>
</gene>
<dbReference type="AlphaFoldDB" id="A0A917GWS3"/>
<organism evidence="1 2">
    <name type="scientific">Paenibacillus radicis</name>
    <name type="common">ex Gao et al. 2016</name>
    <dbReference type="NCBI Taxonomy" id="1737354"/>
    <lineage>
        <taxon>Bacteria</taxon>
        <taxon>Bacillati</taxon>
        <taxon>Bacillota</taxon>
        <taxon>Bacilli</taxon>
        <taxon>Bacillales</taxon>
        <taxon>Paenibacillaceae</taxon>
        <taxon>Paenibacillus</taxon>
    </lineage>
</organism>
<sequence length="124" mass="14099">MKKKIRKINVGEQQYVFVINHKYNQGVSEVSLSISLKKLKNKTCSFYFFTWDDSIIGSPLLVGFPLKEITTGNIVNFNLHYPRIVKQFILYGLGTGWNGATRIVFNNGLEILSELGYDIAPLKP</sequence>
<keyword evidence="2" id="KW-1185">Reference proteome</keyword>
<reference evidence="1 2" key="1">
    <citation type="journal article" date="2014" name="Int. J. Syst. Evol. Microbiol.">
        <title>Complete genome sequence of Corynebacterium casei LMG S-19264T (=DSM 44701T), isolated from a smear-ripened cheese.</title>
        <authorList>
            <consortium name="US DOE Joint Genome Institute (JGI-PGF)"/>
            <person name="Walter F."/>
            <person name="Albersmeier A."/>
            <person name="Kalinowski J."/>
            <person name="Ruckert C."/>
        </authorList>
    </citation>
    <scope>NUCLEOTIDE SEQUENCE [LARGE SCALE GENOMIC DNA]</scope>
    <source>
        <strain evidence="1 2">CGMCC 1.15286</strain>
    </source>
</reference>
<evidence type="ECO:0000313" key="2">
    <source>
        <dbReference type="Proteomes" id="UP000600247"/>
    </source>
</evidence>
<accession>A0A917GWS3</accession>
<dbReference type="RefSeq" id="WP_188887842.1">
    <property type="nucleotide sequence ID" value="NZ_BMHY01000001.1"/>
</dbReference>
<protein>
    <submittedName>
        <fullName evidence="1">Uncharacterized protein</fullName>
    </submittedName>
</protein>
<dbReference type="EMBL" id="BMHY01000001">
    <property type="protein sequence ID" value="GGG59375.1"/>
    <property type="molecule type" value="Genomic_DNA"/>
</dbReference>
<evidence type="ECO:0000313" key="1">
    <source>
        <dbReference type="EMBL" id="GGG59375.1"/>
    </source>
</evidence>
<name>A0A917GWS3_9BACL</name>
<dbReference type="Proteomes" id="UP000600247">
    <property type="component" value="Unassembled WGS sequence"/>
</dbReference>
<proteinExistence type="predicted"/>
<comment type="caution">
    <text evidence="1">The sequence shown here is derived from an EMBL/GenBank/DDBJ whole genome shotgun (WGS) entry which is preliminary data.</text>
</comment>